<keyword evidence="6" id="KW-0732">Signal</keyword>
<dbReference type="Pfam" id="PF07715">
    <property type="entry name" value="Plug"/>
    <property type="match status" value="1"/>
</dbReference>
<keyword evidence="9" id="KW-0675">Receptor</keyword>
<comment type="caution">
    <text evidence="14">The sequence shown here is derived from an EMBL/GenBank/DDBJ whole genome shotgun (WGS) entry which is preliminary data.</text>
</comment>
<organism evidence="14 15">
    <name type="scientific">SAR86 cluster bacterium</name>
    <dbReference type="NCBI Taxonomy" id="2030880"/>
    <lineage>
        <taxon>Bacteria</taxon>
        <taxon>Pseudomonadati</taxon>
        <taxon>Pseudomonadota</taxon>
        <taxon>Gammaproteobacteria</taxon>
        <taxon>SAR86 cluster</taxon>
    </lineage>
</organism>
<keyword evidence="8 11" id="KW-0472">Membrane</keyword>
<evidence type="ECO:0000256" key="11">
    <source>
        <dbReference type="RuleBase" id="RU003357"/>
    </source>
</evidence>
<dbReference type="AlphaFoldDB" id="A0A2A4X4K4"/>
<evidence type="ECO:0000256" key="10">
    <source>
        <dbReference type="ARBA" id="ARBA00023237"/>
    </source>
</evidence>
<evidence type="ECO:0000259" key="13">
    <source>
        <dbReference type="Pfam" id="PF07715"/>
    </source>
</evidence>
<evidence type="ECO:0000256" key="5">
    <source>
        <dbReference type="ARBA" id="ARBA00022692"/>
    </source>
</evidence>
<proteinExistence type="inferred from homology"/>
<dbReference type="GO" id="GO:0044718">
    <property type="term" value="P:siderophore transmembrane transport"/>
    <property type="evidence" value="ECO:0007669"/>
    <property type="project" value="TreeGrafter"/>
</dbReference>
<name>A0A2A4X4K4_9GAMM</name>
<dbReference type="InterPro" id="IPR012910">
    <property type="entry name" value="Plug_dom"/>
</dbReference>
<dbReference type="Gene3D" id="2.170.130.10">
    <property type="entry name" value="TonB-dependent receptor, plug domain"/>
    <property type="match status" value="1"/>
</dbReference>
<evidence type="ECO:0000259" key="12">
    <source>
        <dbReference type="Pfam" id="PF00593"/>
    </source>
</evidence>
<comment type="similarity">
    <text evidence="2">Belongs to the TonB-dependent receptor family. Hemoglobin/haptoglobin binding protein subfamily.</text>
</comment>
<evidence type="ECO:0000256" key="8">
    <source>
        <dbReference type="ARBA" id="ARBA00023136"/>
    </source>
</evidence>
<evidence type="ECO:0000256" key="9">
    <source>
        <dbReference type="ARBA" id="ARBA00023170"/>
    </source>
</evidence>
<evidence type="ECO:0000256" key="3">
    <source>
        <dbReference type="ARBA" id="ARBA00022448"/>
    </source>
</evidence>
<feature type="domain" description="TonB-dependent receptor plug" evidence="13">
    <location>
        <begin position="51"/>
        <end position="143"/>
    </location>
</feature>
<reference evidence="15" key="1">
    <citation type="submission" date="2017-08" db="EMBL/GenBank/DDBJ databases">
        <title>A dynamic microbial community with high functional redundancy inhabits the cold, oxic subseafloor aquifer.</title>
        <authorList>
            <person name="Tully B.J."/>
            <person name="Wheat C.G."/>
            <person name="Glazer B.T."/>
            <person name="Huber J.A."/>
        </authorList>
    </citation>
    <scope>NUCLEOTIDE SEQUENCE [LARGE SCALE GENOMIC DNA]</scope>
</reference>
<dbReference type="GO" id="GO:0015344">
    <property type="term" value="F:siderophore uptake transmembrane transporter activity"/>
    <property type="evidence" value="ECO:0007669"/>
    <property type="project" value="TreeGrafter"/>
</dbReference>
<dbReference type="InterPro" id="IPR000531">
    <property type="entry name" value="Beta-barrel_TonB"/>
</dbReference>
<keyword evidence="10" id="KW-0998">Cell outer membrane</keyword>
<evidence type="ECO:0000313" key="14">
    <source>
        <dbReference type="EMBL" id="PCI77568.1"/>
    </source>
</evidence>
<evidence type="ECO:0000256" key="6">
    <source>
        <dbReference type="ARBA" id="ARBA00022729"/>
    </source>
</evidence>
<keyword evidence="7 11" id="KW-0798">TonB box</keyword>
<evidence type="ECO:0000256" key="7">
    <source>
        <dbReference type="ARBA" id="ARBA00023077"/>
    </source>
</evidence>
<dbReference type="InterPro" id="IPR037066">
    <property type="entry name" value="Plug_dom_sf"/>
</dbReference>
<evidence type="ECO:0000256" key="2">
    <source>
        <dbReference type="ARBA" id="ARBA00008143"/>
    </source>
</evidence>
<accession>A0A2A4X4K4</accession>
<evidence type="ECO:0000313" key="15">
    <source>
        <dbReference type="Proteomes" id="UP000218767"/>
    </source>
</evidence>
<dbReference type="PANTHER" id="PTHR30069:SF29">
    <property type="entry name" value="HEMOGLOBIN AND HEMOGLOBIN-HAPTOGLOBIN-BINDING PROTEIN 1-RELATED"/>
    <property type="match status" value="1"/>
</dbReference>
<dbReference type="Pfam" id="PF00593">
    <property type="entry name" value="TonB_dep_Rec_b-barrel"/>
    <property type="match status" value="1"/>
</dbReference>
<gene>
    <name evidence="14" type="ORF">COB20_07590</name>
</gene>
<dbReference type="InterPro" id="IPR039426">
    <property type="entry name" value="TonB-dep_rcpt-like"/>
</dbReference>
<keyword evidence="5" id="KW-0812">Transmembrane</keyword>
<dbReference type="Proteomes" id="UP000218767">
    <property type="component" value="Unassembled WGS sequence"/>
</dbReference>
<dbReference type="PANTHER" id="PTHR30069">
    <property type="entry name" value="TONB-DEPENDENT OUTER MEMBRANE RECEPTOR"/>
    <property type="match status" value="1"/>
</dbReference>
<dbReference type="InterPro" id="IPR036942">
    <property type="entry name" value="Beta-barrel_TonB_sf"/>
</dbReference>
<dbReference type="Gene3D" id="2.40.170.20">
    <property type="entry name" value="TonB-dependent receptor, beta-barrel domain"/>
    <property type="match status" value="1"/>
</dbReference>
<feature type="domain" description="TonB-dependent receptor-like beta-barrel" evidence="12">
    <location>
        <begin position="230"/>
        <end position="564"/>
    </location>
</feature>
<keyword evidence="4" id="KW-1134">Transmembrane beta strand</keyword>
<dbReference type="SUPFAM" id="SSF56935">
    <property type="entry name" value="Porins"/>
    <property type="match status" value="1"/>
</dbReference>
<protein>
    <submittedName>
        <fullName evidence="14">Uncharacterized protein</fullName>
    </submittedName>
</protein>
<keyword evidence="3" id="KW-0813">Transport</keyword>
<dbReference type="EMBL" id="NVUL01000044">
    <property type="protein sequence ID" value="PCI77568.1"/>
    <property type="molecule type" value="Genomic_DNA"/>
</dbReference>
<comment type="subcellular location">
    <subcellularLocation>
        <location evidence="1">Cell outer membrane</location>
        <topology evidence="1">Multi-pass membrane protein</topology>
    </subcellularLocation>
</comment>
<evidence type="ECO:0000256" key="4">
    <source>
        <dbReference type="ARBA" id="ARBA00022452"/>
    </source>
</evidence>
<evidence type="ECO:0000256" key="1">
    <source>
        <dbReference type="ARBA" id="ARBA00004571"/>
    </source>
</evidence>
<sequence length="726" mass="80777">MKYLSRLPQLSLFLFLIPAQNGFSQESTPSQQLNADAIAVESTGTDENADSTVLYSADFFSQYNPVTAKDMLDRIPGVSLRGGGGGGGGDRGLGTGGNLLINGQRIAGKDNSAADQLERITAAEVERIEIIRDTSGALNVRGASEVINVILVAVESRSSTTVELINRLNHDDTFETGGSVAWSRQIGNFQALVNLRSRPNYENRDNREVRLGPDGELLGTLFESTIRDQDEQTLSTNLSYSLGSHRMQLNALISEGDHPRPVHRNFVDFTDAGVVNSIQEEQVENEENNWEVGGDYEVNFDNGSRLSVLFVANNEIRNTVRERFEADPADVGLSKNLFIDSRRKLQEFIVQTNYNFSLSDAQSLRVGFERADTQLDSSLLIGSSFGTEPPSESVGGLSPLSSISNSGTKVQEIRYEGFAFHNWTLGDRSSLESSIVYETSEISQTGVVSKTRDFQFWRPSFDYRFNITDNFRFRATIERSVSQLSFSSFAATTNEEDRDLNALAGNPELEPQTSWSVEAELEYRLPSDGGVLSSSIAHTDIDNYIGRINATVDPNQPLSATGNVAPAKRWSMFNRASIRLGRLNLPDAILGVTVGLFDSEITDPFLQTEQRIGGRGFVGINFRHDITPLGLSYGIDYSHSIWGGNYDIDIQTITRNDRDRSLDLFVSKVWFEDWTFRLETDNTLDASRCRFRQRYDGTTIDGSLELIQDSCSSRYRRWTLSVQTTF</sequence>
<dbReference type="GO" id="GO:0009279">
    <property type="term" value="C:cell outer membrane"/>
    <property type="evidence" value="ECO:0007669"/>
    <property type="project" value="UniProtKB-SubCell"/>
</dbReference>